<dbReference type="SUPFAM" id="SSF55729">
    <property type="entry name" value="Acyl-CoA N-acyltransferases (Nat)"/>
    <property type="match status" value="1"/>
</dbReference>
<comment type="catalytic activity">
    <reaction evidence="4">
        <text>L-phenylalanyl-tRNA(Phe) + an N-terminal L-alpha-aminoacyl-[protein] = an N-terminal L-phenylalanyl-L-alpha-aminoacyl-[protein] + tRNA(Phe)</text>
        <dbReference type="Rhea" id="RHEA:43632"/>
        <dbReference type="Rhea" id="RHEA-COMP:9668"/>
        <dbReference type="Rhea" id="RHEA-COMP:9699"/>
        <dbReference type="Rhea" id="RHEA-COMP:10636"/>
        <dbReference type="Rhea" id="RHEA-COMP:10637"/>
        <dbReference type="ChEBI" id="CHEBI:78442"/>
        <dbReference type="ChEBI" id="CHEBI:78531"/>
        <dbReference type="ChEBI" id="CHEBI:78597"/>
        <dbReference type="ChEBI" id="CHEBI:83561"/>
        <dbReference type="EC" id="2.3.2.6"/>
    </reaction>
</comment>
<evidence type="ECO:0000256" key="3">
    <source>
        <dbReference type="ARBA" id="ARBA00023315"/>
    </source>
</evidence>
<keyword evidence="1 4" id="KW-0963">Cytoplasm</keyword>
<dbReference type="RefSeq" id="WP_136407622.1">
    <property type="nucleotide sequence ID" value="NZ_SSWX01000026.1"/>
</dbReference>
<comment type="similarity">
    <text evidence="4">Belongs to the L/F-transferase family.</text>
</comment>
<evidence type="ECO:0000256" key="4">
    <source>
        <dbReference type="HAMAP-Rule" id="MF_00688"/>
    </source>
</evidence>
<comment type="caution">
    <text evidence="5">The sequence shown here is derived from an EMBL/GenBank/DDBJ whole genome shotgun (WGS) entry which is preliminary data.</text>
</comment>
<dbReference type="EMBL" id="SSWX01000026">
    <property type="protein sequence ID" value="THJ31202.1"/>
    <property type="molecule type" value="Genomic_DNA"/>
</dbReference>
<dbReference type="NCBIfam" id="TIGR00667">
    <property type="entry name" value="aat"/>
    <property type="match status" value="1"/>
</dbReference>
<dbReference type="GO" id="GO:0008914">
    <property type="term" value="F:leucyl-tRNA--protein transferase activity"/>
    <property type="evidence" value="ECO:0007669"/>
    <property type="project" value="UniProtKB-UniRule"/>
</dbReference>
<keyword evidence="3 4" id="KW-0012">Acyltransferase</keyword>
<dbReference type="PANTHER" id="PTHR30098:SF2">
    <property type="entry name" value="LEUCYL_PHENYLALANYL-TRNA--PROTEIN TRANSFERASE"/>
    <property type="match status" value="1"/>
</dbReference>
<comment type="catalytic activity">
    <reaction evidence="4">
        <text>N-terminal L-lysyl-[protein] + L-leucyl-tRNA(Leu) = N-terminal L-leucyl-L-lysyl-[protein] + tRNA(Leu) + H(+)</text>
        <dbReference type="Rhea" id="RHEA:12340"/>
        <dbReference type="Rhea" id="RHEA-COMP:9613"/>
        <dbReference type="Rhea" id="RHEA-COMP:9622"/>
        <dbReference type="Rhea" id="RHEA-COMP:12670"/>
        <dbReference type="Rhea" id="RHEA-COMP:12671"/>
        <dbReference type="ChEBI" id="CHEBI:15378"/>
        <dbReference type="ChEBI" id="CHEBI:65249"/>
        <dbReference type="ChEBI" id="CHEBI:78442"/>
        <dbReference type="ChEBI" id="CHEBI:78494"/>
        <dbReference type="ChEBI" id="CHEBI:133043"/>
        <dbReference type="EC" id="2.3.2.6"/>
    </reaction>
</comment>
<dbReference type="GO" id="GO:0005737">
    <property type="term" value="C:cytoplasm"/>
    <property type="evidence" value="ECO:0007669"/>
    <property type="project" value="UniProtKB-SubCell"/>
</dbReference>
<name>A0A4V3YWG3_9BURK</name>
<keyword evidence="2 4" id="KW-0808">Transferase</keyword>
<organism evidence="5 6">
    <name type="scientific">Lampropedia aestuarii</name>
    <dbReference type="NCBI Taxonomy" id="2562762"/>
    <lineage>
        <taxon>Bacteria</taxon>
        <taxon>Pseudomonadati</taxon>
        <taxon>Pseudomonadota</taxon>
        <taxon>Betaproteobacteria</taxon>
        <taxon>Burkholderiales</taxon>
        <taxon>Comamonadaceae</taxon>
        <taxon>Lampropedia</taxon>
    </lineage>
</organism>
<dbReference type="OrthoDB" id="9790282at2"/>
<evidence type="ECO:0000313" key="5">
    <source>
        <dbReference type="EMBL" id="THJ31202.1"/>
    </source>
</evidence>
<comment type="catalytic activity">
    <reaction evidence="4">
        <text>N-terminal L-arginyl-[protein] + L-leucyl-tRNA(Leu) = N-terminal L-leucyl-L-arginyl-[protein] + tRNA(Leu) + H(+)</text>
        <dbReference type="Rhea" id="RHEA:50416"/>
        <dbReference type="Rhea" id="RHEA-COMP:9613"/>
        <dbReference type="Rhea" id="RHEA-COMP:9622"/>
        <dbReference type="Rhea" id="RHEA-COMP:12672"/>
        <dbReference type="Rhea" id="RHEA-COMP:12673"/>
        <dbReference type="ChEBI" id="CHEBI:15378"/>
        <dbReference type="ChEBI" id="CHEBI:64719"/>
        <dbReference type="ChEBI" id="CHEBI:78442"/>
        <dbReference type="ChEBI" id="CHEBI:78494"/>
        <dbReference type="ChEBI" id="CHEBI:133044"/>
        <dbReference type="EC" id="2.3.2.6"/>
    </reaction>
</comment>
<dbReference type="InterPro" id="IPR042221">
    <property type="entry name" value="Leu/Phe-tRNA_Trfase_N"/>
</dbReference>
<proteinExistence type="inferred from homology"/>
<evidence type="ECO:0000313" key="6">
    <source>
        <dbReference type="Proteomes" id="UP000306236"/>
    </source>
</evidence>
<comment type="function">
    <text evidence="4">Functions in the N-end rule pathway of protein degradation where it conjugates Leu, Phe and, less efficiently, Met from aminoacyl-tRNAs to the N-termini of proteins containing an N-terminal arginine or lysine.</text>
</comment>
<dbReference type="PANTHER" id="PTHR30098">
    <property type="entry name" value="LEUCYL/PHENYLALANYL-TRNA--PROTEIN TRANSFERASE"/>
    <property type="match status" value="1"/>
</dbReference>
<dbReference type="HAMAP" id="MF_00688">
    <property type="entry name" value="Leu_Phe_trans"/>
    <property type="match status" value="1"/>
</dbReference>
<evidence type="ECO:0000256" key="2">
    <source>
        <dbReference type="ARBA" id="ARBA00022679"/>
    </source>
</evidence>
<dbReference type="InterPro" id="IPR016181">
    <property type="entry name" value="Acyl_CoA_acyltransferase"/>
</dbReference>
<dbReference type="AlphaFoldDB" id="A0A4V3YWG3"/>
<dbReference type="EC" id="2.3.2.6" evidence="4"/>
<dbReference type="Proteomes" id="UP000306236">
    <property type="component" value="Unassembled WGS sequence"/>
</dbReference>
<dbReference type="InterPro" id="IPR004616">
    <property type="entry name" value="Leu/Phe-tRNA_Trfase"/>
</dbReference>
<comment type="subcellular location">
    <subcellularLocation>
        <location evidence="4">Cytoplasm</location>
    </subcellularLocation>
</comment>
<reference evidence="5 6" key="1">
    <citation type="submission" date="2019-04" db="EMBL/GenBank/DDBJ databases">
        <title>Lampropedia sp YIM MLB12 draf genome.</title>
        <authorList>
            <person name="Wang Y.-X."/>
        </authorList>
    </citation>
    <scope>NUCLEOTIDE SEQUENCE [LARGE SCALE GENOMIC DNA]</scope>
    <source>
        <strain evidence="5 6">YIM MLB12</strain>
    </source>
</reference>
<dbReference type="GO" id="GO:0030163">
    <property type="term" value="P:protein catabolic process"/>
    <property type="evidence" value="ECO:0007669"/>
    <property type="project" value="UniProtKB-UniRule"/>
</dbReference>
<dbReference type="Gene3D" id="3.30.70.3550">
    <property type="entry name" value="Leucyl/phenylalanyl-tRNA-protein transferase, N-terminal domain"/>
    <property type="match status" value="1"/>
</dbReference>
<accession>A0A4V3YWG3</accession>
<dbReference type="Pfam" id="PF03588">
    <property type="entry name" value="Leu_Phe_trans"/>
    <property type="match status" value="1"/>
</dbReference>
<evidence type="ECO:0000256" key="1">
    <source>
        <dbReference type="ARBA" id="ARBA00022490"/>
    </source>
</evidence>
<protein>
    <recommendedName>
        <fullName evidence="4">Leucyl/phenylalanyl-tRNA--protein transferase</fullName>
        <ecNumber evidence="4">2.3.2.6</ecNumber>
    </recommendedName>
    <alternativeName>
        <fullName evidence="4">L/F-transferase</fullName>
    </alternativeName>
    <alternativeName>
        <fullName evidence="4">Leucyltransferase</fullName>
    </alternativeName>
    <alternativeName>
        <fullName evidence="4">Phenyalanyltransferase</fullName>
    </alternativeName>
</protein>
<dbReference type="Gene3D" id="3.40.630.70">
    <property type="entry name" value="Leucyl/phenylalanyl-tRNA-protein transferase, C-terminal domain"/>
    <property type="match status" value="1"/>
</dbReference>
<dbReference type="InterPro" id="IPR042203">
    <property type="entry name" value="Leu/Phe-tRNA_Trfase_C"/>
</dbReference>
<gene>
    <name evidence="4" type="primary">aat</name>
    <name evidence="5" type="ORF">E8K88_15685</name>
</gene>
<sequence>MSEPQSPAFAFLEPGDPFPAPGTVTEELGPLAIGGDLSVSTLVSAYSQGIFPWYSSGPILWWSPQPRMVLQTGQFKLTKSLRKTIANLHQTGRLQIQVDGHFQTVIGRCARVPRAGQNGTWIGQDIQDAYGELHQAGFAHSVETWLDGELAGGLYCVNIGKAVFGESMFSLRSDASKIALAALVALCRKHRLPIIDCQQNTAHLASLGAQEMDRQEFLTRVATLAQQPTPDWSFTPSDWQHLHPHILR</sequence>
<keyword evidence="6" id="KW-1185">Reference proteome</keyword>